<protein>
    <submittedName>
        <fullName evidence="1">Uncharacterized protein</fullName>
    </submittedName>
</protein>
<dbReference type="EMBL" id="JADGIZ020000003">
    <property type="protein sequence ID" value="KAL2919552.1"/>
    <property type="molecule type" value="Genomic_DNA"/>
</dbReference>
<organism evidence="1 2">
    <name type="scientific">Polyrhizophydium stewartii</name>
    <dbReference type="NCBI Taxonomy" id="2732419"/>
    <lineage>
        <taxon>Eukaryota</taxon>
        <taxon>Fungi</taxon>
        <taxon>Fungi incertae sedis</taxon>
        <taxon>Chytridiomycota</taxon>
        <taxon>Chytridiomycota incertae sedis</taxon>
        <taxon>Chytridiomycetes</taxon>
        <taxon>Rhizophydiales</taxon>
        <taxon>Rhizophydiales incertae sedis</taxon>
        <taxon>Polyrhizophydium</taxon>
    </lineage>
</organism>
<evidence type="ECO:0000313" key="1">
    <source>
        <dbReference type="EMBL" id="KAL2919552.1"/>
    </source>
</evidence>
<reference evidence="1 2" key="1">
    <citation type="submission" date="2023-09" db="EMBL/GenBank/DDBJ databases">
        <title>Pangenome analysis of Batrachochytrium dendrobatidis and related Chytrids.</title>
        <authorList>
            <person name="Yacoub M.N."/>
            <person name="Stajich J.E."/>
            <person name="James T.Y."/>
        </authorList>
    </citation>
    <scope>NUCLEOTIDE SEQUENCE [LARGE SCALE GENOMIC DNA]</scope>
    <source>
        <strain evidence="1 2">JEL0888</strain>
    </source>
</reference>
<sequence>MAAPAPAPAQAPARVFTPEELELPQYFPLKLKKCAAPAEAFFACFETEAAPNGDKDVARKAVAKCGELLLAYKSCMDNFVGPKAAGRGKPASSWWSWLGYR</sequence>
<dbReference type="Proteomes" id="UP001527925">
    <property type="component" value="Unassembled WGS sequence"/>
</dbReference>
<proteinExistence type="predicted"/>
<accession>A0ABR4NJ50</accession>
<comment type="caution">
    <text evidence="1">The sequence shown here is derived from an EMBL/GenBank/DDBJ whole genome shotgun (WGS) entry which is preliminary data.</text>
</comment>
<evidence type="ECO:0000313" key="2">
    <source>
        <dbReference type="Proteomes" id="UP001527925"/>
    </source>
</evidence>
<keyword evidence="2" id="KW-1185">Reference proteome</keyword>
<name>A0ABR4NJ50_9FUNG</name>
<gene>
    <name evidence="1" type="ORF">HK105_201199</name>
</gene>